<geneLocation type="plastid" evidence="7"/>
<dbReference type="Gene3D" id="1.20.5.510">
    <property type="entry name" value="Single helix bin"/>
    <property type="match status" value="1"/>
</dbReference>
<gene>
    <name evidence="6 7" type="primary">psbX</name>
    <name evidence="7" type="ORF">Psor_123</name>
</gene>
<keyword evidence="6" id="KW-0793">Thylakoid</keyword>
<dbReference type="EMBL" id="KX284720">
    <property type="protein sequence ID" value="AOM66598.1"/>
    <property type="molecule type" value="Genomic_DNA"/>
</dbReference>
<evidence type="ECO:0000256" key="6">
    <source>
        <dbReference type="HAMAP-Rule" id="MF_01386"/>
    </source>
</evidence>
<proteinExistence type="inferred from homology"/>
<dbReference type="HAMAP" id="MF_01386">
    <property type="entry name" value="PSII_PsbX_1"/>
    <property type="match status" value="1"/>
</dbReference>
<dbReference type="InterPro" id="IPR009518">
    <property type="entry name" value="PSII_PsbX"/>
</dbReference>
<keyword evidence="5 6" id="KW-0604">Photosystem II</keyword>
<name>A0A1C9CDX5_PORSO</name>
<evidence type="ECO:0000256" key="4">
    <source>
        <dbReference type="ARBA" id="ARBA00023136"/>
    </source>
</evidence>
<keyword evidence="4 6" id="KW-0472">Membrane</keyword>
<evidence type="ECO:0000256" key="5">
    <source>
        <dbReference type="ARBA" id="ARBA00023276"/>
    </source>
</evidence>
<keyword evidence="7" id="KW-0934">Plastid</keyword>
<keyword evidence="1 6" id="KW-0602">Photosynthesis</keyword>
<dbReference type="GO" id="GO:0042651">
    <property type="term" value="C:thylakoid membrane"/>
    <property type="evidence" value="ECO:0007669"/>
    <property type="project" value="UniProtKB-UniRule"/>
</dbReference>
<evidence type="ECO:0000256" key="3">
    <source>
        <dbReference type="ARBA" id="ARBA00022989"/>
    </source>
</evidence>
<dbReference type="GO" id="GO:0009523">
    <property type="term" value="C:photosystem II"/>
    <property type="evidence" value="ECO:0007669"/>
    <property type="project" value="UniProtKB-KW"/>
</dbReference>
<dbReference type="InterPro" id="IPR023431">
    <property type="entry name" value="PSII_PsbX_type_1_subfam"/>
</dbReference>
<dbReference type="RefSeq" id="YP_009297255.1">
    <property type="nucleotide sequence ID" value="NC_031175.1"/>
</dbReference>
<sequence>MTPSLSSFINSLILGLVIVVLPIAGALLFVSQKDQVTRT</sequence>
<dbReference type="AlphaFoldDB" id="A0A1C9CDX5"/>
<dbReference type="Pfam" id="PF06596">
    <property type="entry name" value="PsbX"/>
    <property type="match status" value="1"/>
</dbReference>
<evidence type="ECO:0000256" key="1">
    <source>
        <dbReference type="ARBA" id="ARBA00022531"/>
    </source>
</evidence>
<organism evidence="7">
    <name type="scientific">Porphyridium sordidum</name>
    <name type="common">Red alga</name>
    <dbReference type="NCBI Taxonomy" id="28024"/>
    <lineage>
        <taxon>Eukaryota</taxon>
        <taxon>Rhodophyta</taxon>
        <taxon>Bangiophyceae</taxon>
        <taxon>Porphyridiales</taxon>
        <taxon>Porphyridiaceae</taxon>
        <taxon>Porphyridium</taxon>
    </lineage>
</organism>
<dbReference type="GO" id="GO:0015979">
    <property type="term" value="P:photosynthesis"/>
    <property type="evidence" value="ECO:0007669"/>
    <property type="project" value="UniProtKB-UniRule"/>
</dbReference>
<protein>
    <recommendedName>
        <fullName evidence="6">Photosystem II reaction center protein X</fullName>
    </recommendedName>
</protein>
<evidence type="ECO:0000313" key="7">
    <source>
        <dbReference type="EMBL" id="AOM66598.1"/>
    </source>
</evidence>
<comment type="function">
    <text evidence="6">Involved in the binding and/or turnover of quinones at the Q(B) site of photosystem II (PSII). PSII is a light-driven water plastoquinone oxidoreductase, using light energy to abstract electrons from H(2)O, generating a proton gradient subsequently used for ATP formation.</text>
</comment>
<keyword evidence="2 6" id="KW-0812">Transmembrane</keyword>
<reference evidence="7" key="1">
    <citation type="journal article" date="2016" name="BMC Biol.">
        <title>Parallel evolution of highly conserved plastid genome architecture in red seaweeds and seed plants.</title>
        <authorList>
            <person name="Lee J."/>
            <person name="Cho C.H."/>
            <person name="Park S.I."/>
            <person name="Choi J.W."/>
            <person name="Song H.S."/>
            <person name="West J.A."/>
            <person name="Bhattacharya D."/>
            <person name="Yoon H.S."/>
        </authorList>
    </citation>
    <scope>NUCLEOTIDE SEQUENCE</scope>
</reference>
<evidence type="ECO:0000256" key="2">
    <source>
        <dbReference type="ARBA" id="ARBA00022692"/>
    </source>
</evidence>
<accession>A0A1C9CDX5</accession>
<comment type="subcellular location">
    <subcellularLocation>
        <location evidence="6">Cellular thylakoid membrane</location>
        <topology evidence="6">Single-pass membrane protein</topology>
    </subcellularLocation>
</comment>
<dbReference type="GeneID" id="29073735"/>
<comment type="similarity">
    <text evidence="6">Belongs to the PsbX family. Type 1 subfamily.</text>
</comment>
<comment type="subunit">
    <text evidence="6">PSII is composed of 1 copy each of membrane proteins PsbA, PsbB, PsbC, PsbD, PsbE, PsbF, PsbH, PsbI, PsbJ, PsbK, PsbL, PsbM, PsbT, PsbX, PsbY, PsbZ, Psb30/Ycf12, at least 3 peripheral proteins of the oxygen-evolving complex and a large number of cofactors. It forms dimeric complexes.</text>
</comment>
<feature type="transmembrane region" description="Helical" evidence="6">
    <location>
        <begin position="12"/>
        <end position="30"/>
    </location>
</feature>
<keyword evidence="3 6" id="KW-1133">Transmembrane helix</keyword>